<name>A0ACB8WWV0_9TELE</name>
<protein>
    <submittedName>
        <fullName evidence="1">Uncharacterized protein</fullName>
    </submittedName>
</protein>
<keyword evidence="2" id="KW-1185">Reference proteome</keyword>
<gene>
    <name evidence="1" type="ORF">L3Q82_024319</name>
</gene>
<feature type="non-terminal residue" evidence="1">
    <location>
        <position position="1"/>
    </location>
</feature>
<evidence type="ECO:0000313" key="1">
    <source>
        <dbReference type="EMBL" id="KAI3371767.1"/>
    </source>
</evidence>
<comment type="caution">
    <text evidence="1">The sequence shown here is derived from an EMBL/GenBank/DDBJ whole genome shotgun (WGS) entry which is preliminary data.</text>
</comment>
<accession>A0ACB8WWV0</accession>
<sequence>SGSEPTPPFMWRLGGGVSSDLDSSPPLINLPNSDSGYANFRDDRYNSPETSQYEVAYAASHSTGYDSGYSDATVAQLVLMKEMALPGLLLLHKMRTRVMDLLPTMVSLMKTPLQQSRKSSLFKPATPQESLFPQCGQCQEKLVKCLTQSSPAKAPTKEASTRDAQSSHQEALLAALRSNRAVLLQKLQSDSSFEAVRRLREEVVTMADWFCGDTEDATWGFVQECLLLFLALARHLSVELERSKQTPVASAAKQHTPEMAPPLPPDVLSVSQQKTLGVALQFVVSLGLCPYLAPGVGVPLGRRSAFGAMVEKLVCSEAVPAVGSRLLTTTNVLLQLAELSSPATLVFTRHLGDVMAALCQLGYQPQSHKTQVLSDEERQTCREALKSLLGKVYQPIVIKELLILQGGPKQSGVVGGSSGSSSRAALGSAPAWLRRLCGELLSKRLMQSNGVQAVVRAILGEGTGGESDWRKCDCVARILVTCPHQSTSADSYYRQICPQIVDLLHLKDKLTAQQFQHVASRTVLSMVQEKPSFAQQYLLTPVLAPLHRCTTAAAECHSQAVEEWELTRCVEDVYKIWVVGNSPSASLIKALEEVLPVIFTLFCFTKQNVSHLRAPCQEILLWYLSHTETSAALLTLRELSGLQGQKNKVAADLHFTPGSDGGARLCSKDSCSDEDDALYEKLSGEQWTLECLMQLLAELKDCDLPGDFFLNLLQELTSWAAADDEEKKDEQELDVSAMTLLEVEQQLLGQAARRGQRLALLQVLAVMIEFVPHTVLLRKTTQVVDFMVSLLQRACVGLDQATDPSLGNPVESQTLSMGMGLVATLLSGPQLSAEDYSSMSRLLPPLETLSQKHSEVVIQELASNLRAVIATHGAYRPEDLTAAARASRNPETTARNNSTPFKKKQKMQTEVNNAQTPSSSSSFNNSPSNIRNRDPASSARPAAGISPKGGERTAGTSDPCPPTKPFSDWLLEACDSDVPTRAYALRVLTQMVQNKNPEAIQGQEKVLMLFLENLEHEDSFVYLSAIQGLATLADSYPENILERLLKDFRHGPSLPTSNREHSLETRLKVGEVLMRASRAMGELAPHLGRPLVGVFLQGTRDPDQSVRASSLSNLGELCQRLDNALGPLAQELSSCLTALIKTEKEAEVRRAAVHVIALLLRGLSDKATQVLSDVLLDLYRALKWVARSDPDEVAVLHAQLALEELDDVMRRFIFPKQKLEKKIVVLP</sequence>
<dbReference type="Proteomes" id="UP000831701">
    <property type="component" value="Chromosome 6"/>
</dbReference>
<organism evidence="1 2">
    <name type="scientific">Scortum barcoo</name>
    <name type="common">barcoo grunter</name>
    <dbReference type="NCBI Taxonomy" id="214431"/>
    <lineage>
        <taxon>Eukaryota</taxon>
        <taxon>Metazoa</taxon>
        <taxon>Chordata</taxon>
        <taxon>Craniata</taxon>
        <taxon>Vertebrata</taxon>
        <taxon>Euteleostomi</taxon>
        <taxon>Actinopterygii</taxon>
        <taxon>Neopterygii</taxon>
        <taxon>Teleostei</taxon>
        <taxon>Neoteleostei</taxon>
        <taxon>Acanthomorphata</taxon>
        <taxon>Eupercaria</taxon>
        <taxon>Centrarchiformes</taxon>
        <taxon>Terapontoidei</taxon>
        <taxon>Terapontidae</taxon>
        <taxon>Scortum</taxon>
    </lineage>
</organism>
<reference evidence="1" key="1">
    <citation type="submission" date="2022-04" db="EMBL/GenBank/DDBJ databases">
        <title>Jade perch genome.</title>
        <authorList>
            <person name="Chao B."/>
        </authorList>
    </citation>
    <scope>NUCLEOTIDE SEQUENCE</scope>
    <source>
        <strain evidence="1">CB-2022</strain>
    </source>
</reference>
<dbReference type="EMBL" id="CM041536">
    <property type="protein sequence ID" value="KAI3371767.1"/>
    <property type="molecule type" value="Genomic_DNA"/>
</dbReference>
<proteinExistence type="predicted"/>
<evidence type="ECO:0000313" key="2">
    <source>
        <dbReference type="Proteomes" id="UP000831701"/>
    </source>
</evidence>